<dbReference type="EMBL" id="JADIMQ010000004">
    <property type="protein sequence ID" value="MBO8447710.1"/>
    <property type="molecule type" value="Genomic_DNA"/>
</dbReference>
<keyword evidence="1" id="KW-0732">Signal</keyword>
<name>A0A9D9EJI0_9BACT</name>
<accession>A0A9D9EJI0</accession>
<feature type="signal peptide" evidence="1">
    <location>
        <begin position="1"/>
        <end position="18"/>
    </location>
</feature>
<reference evidence="2" key="1">
    <citation type="submission" date="2020-10" db="EMBL/GenBank/DDBJ databases">
        <authorList>
            <person name="Gilroy R."/>
        </authorList>
    </citation>
    <scope>NUCLEOTIDE SEQUENCE</scope>
    <source>
        <strain evidence="2">20514</strain>
    </source>
</reference>
<gene>
    <name evidence="2" type="ORF">IAC29_00370</name>
</gene>
<reference evidence="2" key="2">
    <citation type="journal article" date="2021" name="PeerJ">
        <title>Extensive microbial diversity within the chicken gut microbiome revealed by metagenomics and culture.</title>
        <authorList>
            <person name="Gilroy R."/>
            <person name="Ravi A."/>
            <person name="Getino M."/>
            <person name="Pursley I."/>
            <person name="Horton D.L."/>
            <person name="Alikhan N.F."/>
            <person name="Baker D."/>
            <person name="Gharbi K."/>
            <person name="Hall N."/>
            <person name="Watson M."/>
            <person name="Adriaenssens E.M."/>
            <person name="Foster-Nyarko E."/>
            <person name="Jarju S."/>
            <person name="Secka A."/>
            <person name="Antonio M."/>
            <person name="Oren A."/>
            <person name="Chaudhuri R.R."/>
            <person name="La Ragione R."/>
            <person name="Hildebrand F."/>
            <person name="Pallen M.J."/>
        </authorList>
    </citation>
    <scope>NUCLEOTIDE SEQUENCE</scope>
    <source>
        <strain evidence="2">20514</strain>
    </source>
</reference>
<proteinExistence type="predicted"/>
<sequence length="272" mass="29685">MRICLCFLAVLLTASVCAVSCIVRSPVESGRTVSALSGYVSGRIVPTLLCEPAVAVSVASDVDRYLALTDAGKETFETEKVFPGGIRHIDDNSLNVKGVASVYSDGQRLGTPGARWTVRRAFYDMDGYGSSCYTYYNSGYDYYSTVWEIECEGEGVWKVVLMDDADPDSEFSSEITVRLSSEDDSSRDYEVTASGTRTEDVYSASGRTVDGPVTVRCVLGSLGMEVNGMLWSVRPVSGQFNTDFYRGTEHLDYCNYTYTSGEGITCETGLKD</sequence>
<evidence type="ECO:0000313" key="2">
    <source>
        <dbReference type="EMBL" id="MBO8447710.1"/>
    </source>
</evidence>
<organism evidence="2 3">
    <name type="scientific">Candidatus Cryptobacteroides merdigallinarum</name>
    <dbReference type="NCBI Taxonomy" id="2840770"/>
    <lineage>
        <taxon>Bacteria</taxon>
        <taxon>Pseudomonadati</taxon>
        <taxon>Bacteroidota</taxon>
        <taxon>Bacteroidia</taxon>
        <taxon>Bacteroidales</taxon>
        <taxon>Candidatus Cryptobacteroides</taxon>
    </lineage>
</organism>
<dbReference type="Proteomes" id="UP000810252">
    <property type="component" value="Unassembled WGS sequence"/>
</dbReference>
<evidence type="ECO:0008006" key="4">
    <source>
        <dbReference type="Google" id="ProtNLM"/>
    </source>
</evidence>
<evidence type="ECO:0000313" key="3">
    <source>
        <dbReference type="Proteomes" id="UP000810252"/>
    </source>
</evidence>
<dbReference type="AlphaFoldDB" id="A0A9D9EJI0"/>
<evidence type="ECO:0000256" key="1">
    <source>
        <dbReference type="SAM" id="SignalP"/>
    </source>
</evidence>
<feature type="chain" id="PRO_5038427903" description="Lipoprotein" evidence="1">
    <location>
        <begin position="19"/>
        <end position="272"/>
    </location>
</feature>
<comment type="caution">
    <text evidence="2">The sequence shown here is derived from an EMBL/GenBank/DDBJ whole genome shotgun (WGS) entry which is preliminary data.</text>
</comment>
<protein>
    <recommendedName>
        <fullName evidence="4">Lipoprotein</fullName>
    </recommendedName>
</protein>